<evidence type="ECO:0000313" key="2">
    <source>
        <dbReference type="EMBL" id="KYF75866.1"/>
    </source>
</evidence>
<comment type="caution">
    <text evidence="2">The sequence shown here is derived from an EMBL/GenBank/DDBJ whole genome shotgun (WGS) entry which is preliminary data.</text>
</comment>
<name>A0A150R7E9_SORCE</name>
<dbReference type="AlphaFoldDB" id="A0A150R7E9"/>
<dbReference type="Proteomes" id="UP000075635">
    <property type="component" value="Unassembled WGS sequence"/>
</dbReference>
<protein>
    <submittedName>
        <fullName evidence="2">Uncharacterized protein</fullName>
    </submittedName>
</protein>
<gene>
    <name evidence="2" type="ORF">BE17_28995</name>
</gene>
<feature type="compositionally biased region" description="Low complexity" evidence="1">
    <location>
        <begin position="148"/>
        <end position="161"/>
    </location>
</feature>
<reference evidence="2 3" key="1">
    <citation type="submission" date="2014-02" db="EMBL/GenBank/DDBJ databases">
        <title>The small core and large imbalanced accessory genome model reveals a collaborative survival strategy of Sorangium cellulosum strains in nature.</title>
        <authorList>
            <person name="Han K."/>
            <person name="Peng R."/>
            <person name="Blom J."/>
            <person name="Li Y.-Z."/>
        </authorList>
    </citation>
    <scope>NUCLEOTIDE SEQUENCE [LARGE SCALE GENOMIC DNA]</scope>
    <source>
        <strain evidence="2 3">So0011-07</strain>
    </source>
</reference>
<proteinExistence type="predicted"/>
<organism evidence="2 3">
    <name type="scientific">Sorangium cellulosum</name>
    <name type="common">Polyangium cellulosum</name>
    <dbReference type="NCBI Taxonomy" id="56"/>
    <lineage>
        <taxon>Bacteria</taxon>
        <taxon>Pseudomonadati</taxon>
        <taxon>Myxococcota</taxon>
        <taxon>Polyangia</taxon>
        <taxon>Polyangiales</taxon>
        <taxon>Polyangiaceae</taxon>
        <taxon>Sorangium</taxon>
    </lineage>
</organism>
<sequence length="161" mass="17721">MGKLQCRYQAGGQWSRWTDQEPTYTVADMLECLTERAFAVTYVMCKDEWYYLERQTRATDLLNSLPVPGGANVECRFVWDFRYEPEKVPPELVDPNEVTLDDVIDAMIGLPGPPPGWVHPELIPLLCPLGAGPGWGCPPRPSDPPGGDPSNPAGGSSGDYP</sequence>
<accession>A0A150R7E9</accession>
<evidence type="ECO:0000313" key="3">
    <source>
        <dbReference type="Proteomes" id="UP000075635"/>
    </source>
</evidence>
<feature type="compositionally biased region" description="Pro residues" evidence="1">
    <location>
        <begin position="136"/>
        <end position="147"/>
    </location>
</feature>
<feature type="region of interest" description="Disordered" evidence="1">
    <location>
        <begin position="134"/>
        <end position="161"/>
    </location>
</feature>
<evidence type="ECO:0000256" key="1">
    <source>
        <dbReference type="SAM" id="MobiDB-lite"/>
    </source>
</evidence>
<dbReference type="EMBL" id="JEMB01003082">
    <property type="protein sequence ID" value="KYF75866.1"/>
    <property type="molecule type" value="Genomic_DNA"/>
</dbReference>